<dbReference type="OrthoDB" id="9999611at2759"/>
<feature type="region of interest" description="Disordered" evidence="1">
    <location>
        <begin position="100"/>
        <end position="120"/>
    </location>
</feature>
<dbReference type="InterPro" id="IPR036629">
    <property type="entry name" value="YjbJ_sf"/>
</dbReference>
<accession>A0A8H6YA93</accession>
<gene>
    <name evidence="2" type="ORF">MSAN_01323900</name>
</gene>
<evidence type="ECO:0000313" key="2">
    <source>
        <dbReference type="EMBL" id="KAF7357285.1"/>
    </source>
</evidence>
<dbReference type="Proteomes" id="UP000623467">
    <property type="component" value="Unassembled WGS sequence"/>
</dbReference>
<feature type="compositionally biased region" description="Polar residues" evidence="1">
    <location>
        <begin position="1"/>
        <end position="15"/>
    </location>
</feature>
<feature type="region of interest" description="Disordered" evidence="1">
    <location>
        <begin position="1"/>
        <end position="28"/>
    </location>
</feature>
<evidence type="ECO:0000313" key="3">
    <source>
        <dbReference type="Proteomes" id="UP000623467"/>
    </source>
</evidence>
<dbReference type="AlphaFoldDB" id="A0A8H6YA93"/>
<organism evidence="2 3">
    <name type="scientific">Mycena sanguinolenta</name>
    <dbReference type="NCBI Taxonomy" id="230812"/>
    <lineage>
        <taxon>Eukaryota</taxon>
        <taxon>Fungi</taxon>
        <taxon>Dikarya</taxon>
        <taxon>Basidiomycota</taxon>
        <taxon>Agaricomycotina</taxon>
        <taxon>Agaricomycetes</taxon>
        <taxon>Agaricomycetidae</taxon>
        <taxon>Agaricales</taxon>
        <taxon>Marasmiineae</taxon>
        <taxon>Mycenaceae</taxon>
        <taxon>Mycena</taxon>
    </lineage>
</organism>
<feature type="compositionally biased region" description="Polar residues" evidence="1">
    <location>
        <begin position="111"/>
        <end position="120"/>
    </location>
</feature>
<dbReference type="SUPFAM" id="SSF69047">
    <property type="entry name" value="Hypothetical protein YjbJ"/>
    <property type="match status" value="1"/>
</dbReference>
<reference evidence="2" key="1">
    <citation type="submission" date="2020-05" db="EMBL/GenBank/DDBJ databases">
        <title>Mycena genomes resolve the evolution of fungal bioluminescence.</title>
        <authorList>
            <person name="Tsai I.J."/>
        </authorList>
    </citation>
    <scope>NUCLEOTIDE SEQUENCE</scope>
    <source>
        <strain evidence="2">160909Yilan</strain>
    </source>
</reference>
<sequence length="120" mass="12809">MSTNDFRNSSHNSQDIAGDNAPKPSKIAGQYHSVKGTLVEMVGHLTGATSWQKSGRDEHMAGEAEIQAAEAQAYVQGTLDRAQGKLDAVIGAVTGDRSLQMDGNIRHDQGKASQEANKLF</sequence>
<name>A0A8H6YA93_9AGAR</name>
<protein>
    <recommendedName>
        <fullName evidence="4">CsbD-like domain-containing protein</fullName>
    </recommendedName>
</protein>
<evidence type="ECO:0000256" key="1">
    <source>
        <dbReference type="SAM" id="MobiDB-lite"/>
    </source>
</evidence>
<proteinExistence type="predicted"/>
<evidence type="ECO:0008006" key="4">
    <source>
        <dbReference type="Google" id="ProtNLM"/>
    </source>
</evidence>
<keyword evidence="3" id="KW-1185">Reference proteome</keyword>
<dbReference type="PANTHER" id="PTHR40460">
    <property type="entry name" value="CHROMOSOME 1, WHOLE GENOME SHOTGUN SEQUENCE"/>
    <property type="match status" value="1"/>
</dbReference>
<comment type="caution">
    <text evidence="2">The sequence shown here is derived from an EMBL/GenBank/DDBJ whole genome shotgun (WGS) entry which is preliminary data.</text>
</comment>
<dbReference type="PANTHER" id="PTHR40460:SF1">
    <property type="entry name" value="CSBD-LIKE DOMAIN-CONTAINING PROTEIN"/>
    <property type="match status" value="1"/>
</dbReference>
<dbReference type="EMBL" id="JACAZH010000010">
    <property type="protein sequence ID" value="KAF7357285.1"/>
    <property type="molecule type" value="Genomic_DNA"/>
</dbReference>